<feature type="repeat" description="ANK" evidence="3">
    <location>
        <begin position="1851"/>
        <end position="1885"/>
    </location>
</feature>
<feature type="repeat" description="ANK" evidence="3">
    <location>
        <begin position="1362"/>
        <end position="1394"/>
    </location>
</feature>
<dbReference type="InterPro" id="IPR043136">
    <property type="entry name" value="B30.2/SPRY_sf"/>
</dbReference>
<feature type="repeat" description="ANK" evidence="3">
    <location>
        <begin position="1232"/>
        <end position="1254"/>
    </location>
</feature>
<dbReference type="Pfam" id="PF00622">
    <property type="entry name" value="SPRY"/>
    <property type="match status" value="1"/>
</dbReference>
<feature type="repeat" description="ANK" evidence="3">
    <location>
        <begin position="1684"/>
        <end position="1716"/>
    </location>
</feature>
<dbReference type="PROSITE" id="PS50297">
    <property type="entry name" value="ANK_REP_REGION"/>
    <property type="match status" value="10"/>
</dbReference>
<dbReference type="InterPro" id="IPR003877">
    <property type="entry name" value="SPRY_dom"/>
</dbReference>
<dbReference type="Pfam" id="PF24883">
    <property type="entry name" value="NPHP3_N"/>
    <property type="match status" value="1"/>
</dbReference>
<dbReference type="PRINTS" id="PR01415">
    <property type="entry name" value="ANKYRIN"/>
</dbReference>
<dbReference type="SMART" id="SM00449">
    <property type="entry name" value="SPRY"/>
    <property type="match status" value="1"/>
</dbReference>
<keyword evidence="2 3" id="KW-0040">ANK repeat</keyword>
<dbReference type="Pfam" id="PF12796">
    <property type="entry name" value="Ank_2"/>
    <property type="match status" value="8"/>
</dbReference>
<dbReference type="Proteomes" id="UP000297452">
    <property type="component" value="Unassembled WGS sequence"/>
</dbReference>
<evidence type="ECO:0000313" key="6">
    <source>
        <dbReference type="Proteomes" id="UP000297452"/>
    </source>
</evidence>
<feature type="repeat" description="ANK" evidence="3">
    <location>
        <begin position="1041"/>
        <end position="1063"/>
    </location>
</feature>
<dbReference type="Pfam" id="PF00023">
    <property type="entry name" value="Ank"/>
    <property type="match status" value="1"/>
</dbReference>
<evidence type="ECO:0000259" key="4">
    <source>
        <dbReference type="PROSITE" id="PS50188"/>
    </source>
</evidence>
<feature type="repeat" description="ANK" evidence="3">
    <location>
        <begin position="1583"/>
        <end position="1617"/>
    </location>
</feature>
<dbReference type="Gene3D" id="1.25.40.20">
    <property type="entry name" value="Ankyrin repeat-containing domain"/>
    <property type="match status" value="7"/>
</dbReference>
<feature type="repeat" description="ANK" evidence="3">
    <location>
        <begin position="1619"/>
        <end position="1651"/>
    </location>
</feature>
<keyword evidence="6" id="KW-1185">Reference proteome</keyword>
<evidence type="ECO:0000256" key="1">
    <source>
        <dbReference type="ARBA" id="ARBA00022737"/>
    </source>
</evidence>
<feature type="repeat" description="ANK" evidence="3">
    <location>
        <begin position="1299"/>
        <end position="1325"/>
    </location>
</feature>
<dbReference type="PROSITE" id="PS50188">
    <property type="entry name" value="B302_SPRY"/>
    <property type="match status" value="1"/>
</dbReference>
<dbReference type="PANTHER" id="PTHR24198:SF165">
    <property type="entry name" value="ANKYRIN REPEAT-CONTAINING PROTEIN-RELATED"/>
    <property type="match status" value="1"/>
</dbReference>
<feature type="domain" description="B30.2/SPRY" evidence="4">
    <location>
        <begin position="1936"/>
        <end position="2134"/>
    </location>
</feature>
<feature type="repeat" description="ANK" evidence="3">
    <location>
        <begin position="1401"/>
        <end position="1433"/>
    </location>
</feature>
<dbReference type="SMART" id="SM00248">
    <property type="entry name" value="ANK"/>
    <property type="match status" value="26"/>
</dbReference>
<evidence type="ECO:0000313" key="5">
    <source>
        <dbReference type="EMBL" id="TGO47458.1"/>
    </source>
</evidence>
<evidence type="ECO:0000256" key="3">
    <source>
        <dbReference type="PROSITE-ProRule" id="PRU00023"/>
    </source>
</evidence>
<keyword evidence="1" id="KW-0677">Repeat</keyword>
<gene>
    <name evidence="5" type="ORF">BOTNAR_0524g00050</name>
</gene>
<evidence type="ECO:0000256" key="2">
    <source>
        <dbReference type="ARBA" id="ARBA00023043"/>
    </source>
</evidence>
<accession>A0A4Z1HE67</accession>
<dbReference type="EMBL" id="PQXJ01000524">
    <property type="protein sequence ID" value="TGO47458.1"/>
    <property type="molecule type" value="Genomic_DNA"/>
</dbReference>
<dbReference type="Gene3D" id="2.60.120.920">
    <property type="match status" value="1"/>
</dbReference>
<feature type="repeat" description="ANK" evidence="3">
    <location>
        <begin position="1008"/>
        <end position="1040"/>
    </location>
</feature>
<name>A0A4Z1HE67_9HELO</name>
<proteinExistence type="predicted"/>
<feature type="repeat" description="ANK" evidence="3">
    <location>
        <begin position="1266"/>
        <end position="1298"/>
    </location>
</feature>
<comment type="caution">
    <text evidence="5">The sequence shown here is derived from an EMBL/GenBank/DDBJ whole genome shotgun (WGS) entry which is preliminary data.</text>
</comment>
<dbReference type="PANTHER" id="PTHR24198">
    <property type="entry name" value="ANKYRIN REPEAT AND PROTEIN KINASE DOMAIN-CONTAINING PROTEIN"/>
    <property type="match status" value="1"/>
</dbReference>
<dbReference type="InterPro" id="IPR013320">
    <property type="entry name" value="ConA-like_dom_sf"/>
</dbReference>
<feature type="repeat" description="ANK" evidence="3">
    <location>
        <begin position="1120"/>
        <end position="1148"/>
    </location>
</feature>
<dbReference type="InterPro" id="IPR056884">
    <property type="entry name" value="NPHP3-like_N"/>
</dbReference>
<sequence>MDQFEVTLYPQGEDGSGFRTKNERGKTLRRTLVDRGDTLVMKAIIKNITHGKLKAQDDDYATLLVFEFFFVSLKSSLRFIHATITLMFEDADGNKELNPEVYKIAPEGQIALNKTTTTRSITLGVNAGINVGVSGAGGNVGMNWEMKEKRTQDHFTRLSGRKKLLGRDYGPEDSAIWSLEESKDKNKKDGISSFLRTAVLLRRQDDVPFRFKLKVATDVDFVGELRSMLGLETRDPIYPVEIGPETKPAEFRIGSLDPETYDLTNLDALDLSKEVDIASLSFSLFWVINMAYNIHLVLVHGVTEYGSGGRNNQVKHFFEENFPRFTVIEFDFLDEKTASMPQERLLYHRAYELLEFVLDLRSHNQWSLHSSSVIFAGHNIGGSLAQQALSIASKIPKYHTIATSTAALLMQVLPEDLKAFHAYNSRCVRAHQVISISESIAMESFSTLIVDQESSVFDPKNDLNVKLVCNHLDLWQFHEGHTSGEAVCQIVELIANSMTHTLSSKFYEFLKVLLPLSPAPYQARTDAAMPMLVRWIRSNHILKDWNTATSNGVLCLHGPPGSAAACLTPHILSSLFFDGNPNPPIIIGFSFDRYYTDSRSALSFFTSLVYQILLARPWLFHQICKLGEEMMTLKLFTQESFWVVLNRLLRASFGSSVICIIESAHECGGPFDKIFQDLQQLVLLSRGSFKVVLTFNDPYVIHFEDETFYDIFLDSDIEAIIAKSIIQLKANDLIKERPSWITMEKEMIEELCSASTIYTTANLNIDLLRRANIRTTKVAIKEVLHNLPNTLEMYYDLKIHNIIALKDTWVFSALKWLTFAARPLTETELAVAVAFEEFKRDQPPIETLSEDRISSDIIQDLNRYIGSFFKVVDTNIQFVYSEFRSSLAQHFGSNGPAEMLVSCIDYIQLFVRQISLREGNISDLLSKVELSFFSYAIDSWPDSLYGTKSLLAGLDIAAHFGHEHVTNLLIQHGVVSELALGLGVQSGNINVVKRLLPIENDINKTDAKSNTPLHYAAARGSLDMSFLLLKGGADKNVNRADGSIAIHLAATAGHLAIVKLLFETEVYVTDTGYDSLQLASQCGHSDVVEYLLAQSMDFHHSVTSQMLLDQNAKVNVENEEGLTPLHLAAREGSEEIMQQLLDVDEDTSEDFGPDRSCTENKAYFIDGSHKMSPLQIAASVGHINIAKLLLLQTAPLPEDISAALYYAATGGHIRVVKRLMKTEVNDVTKDKDGNTALHMAIEWGHLEVIMLLLEQECFQVDTENENKWTPLHCAAKIGRPKIVEQLLALGANSLNKTADGATPLHIAAEKGHLRVFQILMSAGQDALQIRDELEFFPFMLAVQNGHLSLVQELMQSWSFKTDDLYPLHIAATQDNCEMIELLLRYSQNWTKKANIDVGNDTGDTPLSVAVRYGHIEIMKVLIQHGADINATNNKNDTPIFIAAYAGNTEVVRALLSRSPLPDLAIQSDSEWTALHAAFDNLEITRMLLEKSAAENLPKSKNNTPLHFAASYNEYGTFCLLLETDWGKSLSTESLSAAFRFAAYGGALDITKDLLRKDIDINAHVEIVQFLLQEGADVHKVSKMYNTPLLLAAQFNERGTEIVNLLITHGSDVNTVGGGQYYTALQAAAANGNCDIIDLLIQNNARINEVGGKYDTALAAAVHSQNEAAIVKLLDAGADPNVGNEEATALQRAASNAMISTVELLLRKGARVNDVKPFFGSALHAAIGSGSLKCVDILLQNDANIDLRVPNHPLPVQYAVLESHEDIFLALLERNADITAKDQDGHSILMYGIFSNQEDIMNALLMNESVIRSINHQAESGDTALLIAAKRSSEFVEDLLKHGADPNSQDSEGKTPLIHAASMETQSTKIISLLLEHDADPTIKDCRLRGPLYWVSLDGYTADFKIILEKIKDKCDIVDYVFHCESAISAAVAGDDSDILSELLNDESLNPNATRDDGWTPLYTAEIYGLSSIKSQLLHVNSVKLESGPKSIGKQSIGLVRADNPMPGRGVYYFEATILEGAKAKLIGIGFCKEQTKLNQMLGWGLGSWGYHGDDGNSFKEGLMAEYGEQYDTGDVIGCGVDFDRETAFYTKNGVFIGDAFSGIRGKLYPAVSFRANGEKGIGGSVSVKFWDNKADFCYKDPCINLENLDSTGTWNPT</sequence>
<dbReference type="PROSITE" id="PS50088">
    <property type="entry name" value="ANK_REPEAT"/>
    <property type="match status" value="13"/>
</dbReference>
<feature type="repeat" description="ANK" evidence="3">
    <location>
        <begin position="1750"/>
        <end position="1782"/>
    </location>
</feature>
<organism evidence="5 6">
    <name type="scientific">Botryotinia narcissicola</name>
    <dbReference type="NCBI Taxonomy" id="278944"/>
    <lineage>
        <taxon>Eukaryota</taxon>
        <taxon>Fungi</taxon>
        <taxon>Dikarya</taxon>
        <taxon>Ascomycota</taxon>
        <taxon>Pezizomycotina</taxon>
        <taxon>Leotiomycetes</taxon>
        <taxon>Helotiales</taxon>
        <taxon>Sclerotiniaceae</taxon>
        <taxon>Botryotinia</taxon>
    </lineage>
</organism>
<reference evidence="5 6" key="1">
    <citation type="submission" date="2017-12" db="EMBL/GenBank/DDBJ databases">
        <title>Comparative genomics of Botrytis spp.</title>
        <authorList>
            <person name="Valero-Jimenez C.A."/>
            <person name="Tapia P."/>
            <person name="Veloso J."/>
            <person name="Silva-Moreno E."/>
            <person name="Staats M."/>
            <person name="Valdes J.H."/>
            <person name="Van Kan J.A.L."/>
        </authorList>
    </citation>
    <scope>NUCLEOTIDE SEQUENCE [LARGE SCALE GENOMIC DNA]</scope>
    <source>
        <strain evidence="5 6">MUCL2120</strain>
    </source>
</reference>
<dbReference type="SUPFAM" id="SSF49899">
    <property type="entry name" value="Concanavalin A-like lectins/glucanases"/>
    <property type="match status" value="1"/>
</dbReference>
<dbReference type="InterPro" id="IPR002110">
    <property type="entry name" value="Ankyrin_rpt"/>
</dbReference>
<dbReference type="InterPro" id="IPR001870">
    <property type="entry name" value="B30.2/SPRY"/>
</dbReference>
<dbReference type="SUPFAM" id="SSF48403">
    <property type="entry name" value="Ankyrin repeat"/>
    <property type="match status" value="4"/>
</dbReference>
<dbReference type="InterPro" id="IPR036770">
    <property type="entry name" value="Ankyrin_rpt-contain_sf"/>
</dbReference>
<dbReference type="STRING" id="278944.A0A4Z1HE67"/>
<protein>
    <recommendedName>
        <fullName evidence="4">B30.2/SPRY domain-containing protein</fullName>
    </recommendedName>
</protein>
<dbReference type="OrthoDB" id="3535507at2759"/>